<evidence type="ECO:0000313" key="2">
    <source>
        <dbReference type="EMBL" id="CAB4968469.1"/>
    </source>
</evidence>
<sequence length="128" mass="13312">MSNKVFGGVTLKWAGVLALTGMLLAACATGSSGGDVQGPVPAADTNAGTTTSGTGGELIAIESDNIAAAGYDLASRTMLVEFEDGSLYEYEPVPVSVWIDFVAAQPHPWSRVGNPVLVEGRVPYRKLR</sequence>
<accession>A0A6J7LRN7</accession>
<dbReference type="Pfam" id="PF13619">
    <property type="entry name" value="KTSC"/>
    <property type="match status" value="1"/>
</dbReference>
<organism evidence="2">
    <name type="scientific">freshwater metagenome</name>
    <dbReference type="NCBI Taxonomy" id="449393"/>
    <lineage>
        <taxon>unclassified sequences</taxon>
        <taxon>metagenomes</taxon>
        <taxon>ecological metagenomes</taxon>
    </lineage>
</organism>
<dbReference type="InterPro" id="IPR025309">
    <property type="entry name" value="KTSC_dom"/>
</dbReference>
<protein>
    <submittedName>
        <fullName evidence="2">Unannotated protein</fullName>
    </submittedName>
</protein>
<name>A0A6J7LRN7_9ZZZZ</name>
<gene>
    <name evidence="2" type="ORF">UFOPK3772_03107</name>
</gene>
<dbReference type="PROSITE" id="PS51257">
    <property type="entry name" value="PROKAR_LIPOPROTEIN"/>
    <property type="match status" value="1"/>
</dbReference>
<feature type="domain" description="KTSC" evidence="1">
    <location>
        <begin position="62"/>
        <end position="105"/>
    </location>
</feature>
<dbReference type="EMBL" id="CAFBNE010000157">
    <property type="protein sequence ID" value="CAB4968469.1"/>
    <property type="molecule type" value="Genomic_DNA"/>
</dbReference>
<proteinExistence type="predicted"/>
<evidence type="ECO:0000259" key="1">
    <source>
        <dbReference type="Pfam" id="PF13619"/>
    </source>
</evidence>
<dbReference type="AlphaFoldDB" id="A0A6J7LRN7"/>
<reference evidence="2" key="1">
    <citation type="submission" date="2020-05" db="EMBL/GenBank/DDBJ databases">
        <authorList>
            <person name="Chiriac C."/>
            <person name="Salcher M."/>
            <person name="Ghai R."/>
            <person name="Kavagutti S V."/>
        </authorList>
    </citation>
    <scope>NUCLEOTIDE SEQUENCE</scope>
</reference>